<feature type="transmembrane region" description="Helical" evidence="1">
    <location>
        <begin position="227"/>
        <end position="245"/>
    </location>
</feature>
<dbReference type="EMBL" id="CP076361">
    <property type="protein sequence ID" value="QWK90376.1"/>
    <property type="molecule type" value="Genomic_DNA"/>
</dbReference>
<evidence type="ECO:0000256" key="1">
    <source>
        <dbReference type="SAM" id="Phobius"/>
    </source>
</evidence>
<dbReference type="Pfam" id="PF06912">
    <property type="entry name" value="DUF1275"/>
    <property type="match status" value="1"/>
</dbReference>
<feature type="transmembrane region" description="Helical" evidence="1">
    <location>
        <begin position="30"/>
        <end position="54"/>
    </location>
</feature>
<feature type="transmembrane region" description="Helical" evidence="1">
    <location>
        <begin position="110"/>
        <end position="131"/>
    </location>
</feature>
<dbReference type="InterPro" id="IPR010699">
    <property type="entry name" value="DUF1275"/>
</dbReference>
<dbReference type="PANTHER" id="PTHR37314:SF4">
    <property type="entry name" value="UPF0700 TRANSMEMBRANE PROTEIN YOAK"/>
    <property type="match status" value="1"/>
</dbReference>
<accession>A0A975P7R9</accession>
<dbReference type="RefSeq" id="WP_215504375.1">
    <property type="nucleotide sequence ID" value="NZ_CP076361.1"/>
</dbReference>
<keyword evidence="1" id="KW-0472">Membrane</keyword>
<evidence type="ECO:0000313" key="3">
    <source>
        <dbReference type="Proteomes" id="UP000679352"/>
    </source>
</evidence>
<name>A0A975P7R9_9RHOB</name>
<dbReference type="AlphaFoldDB" id="A0A975P7R9"/>
<proteinExistence type="predicted"/>
<keyword evidence="3" id="KW-1185">Reference proteome</keyword>
<dbReference type="Proteomes" id="UP000679352">
    <property type="component" value="Chromosome"/>
</dbReference>
<keyword evidence="1" id="KW-1133">Transmembrane helix</keyword>
<gene>
    <name evidence="2" type="ORF">KM031_00125</name>
</gene>
<keyword evidence="1" id="KW-0812">Transmembrane</keyword>
<dbReference type="PANTHER" id="PTHR37314">
    <property type="entry name" value="SLR0142 PROTEIN"/>
    <property type="match status" value="1"/>
</dbReference>
<sequence>MKPLSHRHFARPAAAARALVGHRRTAGSDLALATVLAAIAGAANAGGFFALGQYTSHMTGYLSQMADNLALSQLRMAAISAMAIAAFICGAALSTLLINAARRRDARLQYAVPLAVQGVFMACFAGGGLFTTEAGRLFSLACLCFIMGMQNATITKISGARIRTTHATGMVTDIGIETGRALFGRLCRGSSVQADGGKLAILIRLVLAFLIGGIIGAFGYARLGFLFSLPLALILLALSVPTLLWRR</sequence>
<evidence type="ECO:0000313" key="2">
    <source>
        <dbReference type="EMBL" id="QWK90376.1"/>
    </source>
</evidence>
<reference evidence="2" key="1">
    <citation type="submission" date="2021-06" db="EMBL/GenBank/DDBJ databases">
        <title>Direct submission.</title>
        <authorList>
            <person name="Lee C.-S."/>
            <person name="Jin L."/>
        </authorList>
    </citation>
    <scope>NUCLEOTIDE SEQUENCE</scope>
    <source>
        <strain evidence="2">Con5</strain>
    </source>
</reference>
<organism evidence="2 3">
    <name type="scientific">Gemmobacter fulvus</name>
    <dbReference type="NCBI Taxonomy" id="2840474"/>
    <lineage>
        <taxon>Bacteria</taxon>
        <taxon>Pseudomonadati</taxon>
        <taxon>Pseudomonadota</taxon>
        <taxon>Alphaproteobacteria</taxon>
        <taxon>Rhodobacterales</taxon>
        <taxon>Paracoccaceae</taxon>
        <taxon>Gemmobacter</taxon>
    </lineage>
</organism>
<feature type="transmembrane region" description="Helical" evidence="1">
    <location>
        <begin position="137"/>
        <end position="154"/>
    </location>
</feature>
<protein>
    <submittedName>
        <fullName evidence="2">DUF1275 domain-containing protein</fullName>
    </submittedName>
</protein>
<dbReference type="KEGG" id="gfu:KM031_00125"/>
<feature type="transmembrane region" description="Helical" evidence="1">
    <location>
        <begin position="74"/>
        <end position="98"/>
    </location>
</feature>
<feature type="transmembrane region" description="Helical" evidence="1">
    <location>
        <begin position="201"/>
        <end position="221"/>
    </location>
</feature>